<accession>A0AC60QEN3</accession>
<evidence type="ECO:0000313" key="2">
    <source>
        <dbReference type="Proteomes" id="UP000805193"/>
    </source>
</evidence>
<sequence>CDSVHFLNKSAQCSFVQANEDCHGDEKWLAYTSFVYCAFGSGNTVPALGVLLIGLLVMFLGLGVTADEFLTPSLIVISDSLRLSQNIAGVTFLAFGNGAPDIISSLAGIQQARPALVIGELFGAGIFVTCIVAGSICLTQDFSVMERPFLRDVIFYIGATYWAFFLFYSREITISHSVGFIVLYIAFILVVVLSRLVYQRFKESEAGEAANSSAAARPGPQTWTGTLLRKFKEGLCTSAKDPPVQAKNCKMFNNNTMDDAEMGVVLRHGSALPPTPHLLSPAVAASSLSALVNLSAEDMSVQTPRLSPLRELWLHLRPLDLDEWPSKSWYSKVGDVCRAPIYFIMTITIPVVDYENDKNNWCRLLNSCHCVISPLFIVVVTHGMDDLVGGFPVALIVLAACLVLAILVFFTSKYEEAPRYHWVFGYVGFFVSVAWIYILANEVVSMLKTMGIVIGLSDAFLGMTVLAWGNSIGDFISNLSVARQGYPRMAISACYGGPLLNLLLGFGIPYTLKLAQVGGRISLEWSSMIGILYGTICHTLVSTLVVMLILRFNVKRIFGAYLILVYALYCLVAILLESKVI</sequence>
<gene>
    <name evidence="1" type="ORF">HPB47_021885</name>
</gene>
<dbReference type="EMBL" id="JABSTQ010009236">
    <property type="protein sequence ID" value="KAG0431327.1"/>
    <property type="molecule type" value="Genomic_DNA"/>
</dbReference>
<proteinExistence type="predicted"/>
<feature type="non-terminal residue" evidence="1">
    <location>
        <position position="1"/>
    </location>
</feature>
<comment type="caution">
    <text evidence="1">The sequence shown here is derived from an EMBL/GenBank/DDBJ whole genome shotgun (WGS) entry which is preliminary data.</text>
</comment>
<reference evidence="1 2" key="1">
    <citation type="journal article" date="2020" name="Cell">
        <title>Large-Scale Comparative Analyses of Tick Genomes Elucidate Their Genetic Diversity and Vector Capacities.</title>
        <authorList>
            <consortium name="Tick Genome and Microbiome Consortium (TIGMIC)"/>
            <person name="Jia N."/>
            <person name="Wang J."/>
            <person name="Shi W."/>
            <person name="Du L."/>
            <person name="Sun Y."/>
            <person name="Zhan W."/>
            <person name="Jiang J.F."/>
            <person name="Wang Q."/>
            <person name="Zhang B."/>
            <person name="Ji P."/>
            <person name="Bell-Sakyi L."/>
            <person name="Cui X.M."/>
            <person name="Yuan T.T."/>
            <person name="Jiang B.G."/>
            <person name="Yang W.F."/>
            <person name="Lam T.T."/>
            <person name="Chang Q.C."/>
            <person name="Ding S.J."/>
            <person name="Wang X.J."/>
            <person name="Zhu J.G."/>
            <person name="Ruan X.D."/>
            <person name="Zhao L."/>
            <person name="Wei J.T."/>
            <person name="Ye R.Z."/>
            <person name="Que T.C."/>
            <person name="Du C.H."/>
            <person name="Zhou Y.H."/>
            <person name="Cheng J.X."/>
            <person name="Dai P.F."/>
            <person name="Guo W.B."/>
            <person name="Han X.H."/>
            <person name="Huang E.J."/>
            <person name="Li L.F."/>
            <person name="Wei W."/>
            <person name="Gao Y.C."/>
            <person name="Liu J.Z."/>
            <person name="Shao H.Z."/>
            <person name="Wang X."/>
            <person name="Wang C.C."/>
            <person name="Yang T.C."/>
            <person name="Huo Q.B."/>
            <person name="Li W."/>
            <person name="Chen H.Y."/>
            <person name="Chen S.E."/>
            <person name="Zhou L.G."/>
            <person name="Ni X.B."/>
            <person name="Tian J.H."/>
            <person name="Sheng Y."/>
            <person name="Liu T."/>
            <person name="Pan Y.S."/>
            <person name="Xia L.Y."/>
            <person name="Li J."/>
            <person name="Zhao F."/>
            <person name="Cao W.C."/>
        </authorList>
    </citation>
    <scope>NUCLEOTIDE SEQUENCE [LARGE SCALE GENOMIC DNA]</scope>
    <source>
        <strain evidence="1">Iper-2018</strain>
    </source>
</reference>
<dbReference type="Proteomes" id="UP000805193">
    <property type="component" value="Unassembled WGS sequence"/>
</dbReference>
<protein>
    <submittedName>
        <fullName evidence="1">Uncharacterized protein</fullName>
    </submittedName>
</protein>
<organism evidence="1 2">
    <name type="scientific">Ixodes persulcatus</name>
    <name type="common">Taiga tick</name>
    <dbReference type="NCBI Taxonomy" id="34615"/>
    <lineage>
        <taxon>Eukaryota</taxon>
        <taxon>Metazoa</taxon>
        <taxon>Ecdysozoa</taxon>
        <taxon>Arthropoda</taxon>
        <taxon>Chelicerata</taxon>
        <taxon>Arachnida</taxon>
        <taxon>Acari</taxon>
        <taxon>Parasitiformes</taxon>
        <taxon>Ixodida</taxon>
        <taxon>Ixodoidea</taxon>
        <taxon>Ixodidae</taxon>
        <taxon>Ixodinae</taxon>
        <taxon>Ixodes</taxon>
    </lineage>
</organism>
<evidence type="ECO:0000313" key="1">
    <source>
        <dbReference type="EMBL" id="KAG0431327.1"/>
    </source>
</evidence>
<name>A0AC60QEN3_IXOPE</name>
<keyword evidence="2" id="KW-1185">Reference proteome</keyword>